<evidence type="ECO:0000256" key="4">
    <source>
        <dbReference type="ARBA" id="ARBA00022692"/>
    </source>
</evidence>
<dbReference type="GO" id="GO:0006605">
    <property type="term" value="P:protein targeting"/>
    <property type="evidence" value="ECO:0007669"/>
    <property type="project" value="UniProtKB-UniRule"/>
</dbReference>
<dbReference type="EMBL" id="PFSI01000050">
    <property type="protein sequence ID" value="PJC24360.1"/>
    <property type="molecule type" value="Genomic_DNA"/>
</dbReference>
<comment type="subunit">
    <text evidence="9">Component of the Sec protein translocase complex. Heterotrimer consisting of SecY, SecE and SecG subunits. The heterotrimers can form oligomers, although 1 heterotrimer is thought to be able to translocate proteins. Interacts with the ribosome. Interacts with SecDF, and other proteins may be involved. Interacts with SecA.</text>
</comment>
<dbReference type="InterPro" id="IPR038379">
    <property type="entry name" value="SecE_sf"/>
</dbReference>
<comment type="caution">
    <text evidence="10">The sequence shown here is derived from an EMBL/GenBank/DDBJ whole genome shotgun (WGS) entry which is preliminary data.</text>
</comment>
<comment type="similarity">
    <text evidence="9">Belongs to the SecE/SEC61-gamma family.</text>
</comment>
<keyword evidence="8 9" id="KW-0472">Membrane</keyword>
<dbReference type="PROSITE" id="PS01067">
    <property type="entry name" value="SECE_SEC61G"/>
    <property type="match status" value="1"/>
</dbReference>
<organism evidence="10 11">
    <name type="scientific">Candidatus Uhrbacteria bacterium CG_4_9_14_0_2_um_filter_41_50</name>
    <dbReference type="NCBI Taxonomy" id="1975031"/>
    <lineage>
        <taxon>Bacteria</taxon>
        <taxon>Candidatus Uhriibacteriota</taxon>
    </lineage>
</organism>
<dbReference type="Gene3D" id="1.20.5.1030">
    <property type="entry name" value="Preprotein translocase secy subunit"/>
    <property type="match status" value="1"/>
</dbReference>
<dbReference type="InterPro" id="IPR001901">
    <property type="entry name" value="Translocase_SecE/Sec61-g"/>
</dbReference>
<feature type="transmembrane region" description="Helical" evidence="9">
    <location>
        <begin position="27"/>
        <end position="46"/>
    </location>
</feature>
<dbReference type="Proteomes" id="UP000230251">
    <property type="component" value="Unassembled WGS sequence"/>
</dbReference>
<dbReference type="PANTHER" id="PTHR33910:SF1">
    <property type="entry name" value="PROTEIN TRANSLOCASE SUBUNIT SECE"/>
    <property type="match status" value="1"/>
</dbReference>
<dbReference type="HAMAP" id="MF_00422">
    <property type="entry name" value="SecE"/>
    <property type="match status" value="1"/>
</dbReference>
<dbReference type="NCBIfam" id="TIGR00964">
    <property type="entry name" value="secE_bact"/>
    <property type="match status" value="1"/>
</dbReference>
<gene>
    <name evidence="9" type="primary">secE</name>
    <name evidence="10" type="ORF">CO057_03480</name>
</gene>
<evidence type="ECO:0000256" key="7">
    <source>
        <dbReference type="ARBA" id="ARBA00023010"/>
    </source>
</evidence>
<accession>A0A2M8ENP4</accession>
<evidence type="ECO:0000256" key="9">
    <source>
        <dbReference type="HAMAP-Rule" id="MF_00422"/>
    </source>
</evidence>
<dbReference type="AlphaFoldDB" id="A0A2M8ENP4"/>
<dbReference type="GO" id="GO:0005886">
    <property type="term" value="C:plasma membrane"/>
    <property type="evidence" value="ECO:0007669"/>
    <property type="project" value="UniProtKB-SubCell"/>
</dbReference>
<protein>
    <recommendedName>
        <fullName evidence="9">Protein translocase subunit SecE</fullName>
    </recommendedName>
</protein>
<sequence>MNKLFKYLREAKQELQKVAWPTQKQTIRYSIIVVVISVILAIYFGVVDYILNLGLEALINITS</sequence>
<keyword evidence="4 9" id="KW-0812">Transmembrane</keyword>
<evidence type="ECO:0000256" key="8">
    <source>
        <dbReference type="ARBA" id="ARBA00023136"/>
    </source>
</evidence>
<evidence type="ECO:0000256" key="3">
    <source>
        <dbReference type="ARBA" id="ARBA00022475"/>
    </source>
</evidence>
<evidence type="ECO:0000256" key="5">
    <source>
        <dbReference type="ARBA" id="ARBA00022927"/>
    </source>
</evidence>
<comment type="function">
    <text evidence="9">Essential subunit of the Sec protein translocation channel SecYEG. Clamps together the 2 halves of SecY. May contact the channel plug during translocation.</text>
</comment>
<dbReference type="GO" id="GO:0065002">
    <property type="term" value="P:intracellular protein transmembrane transport"/>
    <property type="evidence" value="ECO:0007669"/>
    <property type="project" value="UniProtKB-UniRule"/>
</dbReference>
<keyword evidence="2 9" id="KW-0813">Transport</keyword>
<evidence type="ECO:0000313" key="11">
    <source>
        <dbReference type="Proteomes" id="UP000230251"/>
    </source>
</evidence>
<keyword evidence="6 9" id="KW-1133">Transmembrane helix</keyword>
<keyword evidence="3 9" id="KW-1003">Cell membrane</keyword>
<evidence type="ECO:0000313" key="10">
    <source>
        <dbReference type="EMBL" id="PJC24360.1"/>
    </source>
</evidence>
<dbReference type="PANTHER" id="PTHR33910">
    <property type="entry name" value="PROTEIN TRANSLOCASE SUBUNIT SECE"/>
    <property type="match status" value="1"/>
</dbReference>
<dbReference type="Pfam" id="PF00584">
    <property type="entry name" value="SecE"/>
    <property type="match status" value="1"/>
</dbReference>
<proteinExistence type="inferred from homology"/>
<evidence type="ECO:0000256" key="6">
    <source>
        <dbReference type="ARBA" id="ARBA00022989"/>
    </source>
</evidence>
<dbReference type="InterPro" id="IPR005807">
    <property type="entry name" value="SecE_bac"/>
</dbReference>
<keyword evidence="5 9" id="KW-0653">Protein transport</keyword>
<dbReference type="GO" id="GO:0009306">
    <property type="term" value="P:protein secretion"/>
    <property type="evidence" value="ECO:0007669"/>
    <property type="project" value="UniProtKB-UniRule"/>
</dbReference>
<comment type="subcellular location">
    <subcellularLocation>
        <location evidence="9">Cell membrane</location>
        <topology evidence="9">Single-pass membrane protein</topology>
    </subcellularLocation>
    <subcellularLocation>
        <location evidence="1">Membrane</location>
    </subcellularLocation>
</comment>
<reference evidence="11" key="1">
    <citation type="submission" date="2017-09" db="EMBL/GenBank/DDBJ databases">
        <title>Depth-based differentiation of microbial function through sediment-hosted aquifers and enrichment of novel symbionts in the deep terrestrial subsurface.</title>
        <authorList>
            <person name="Probst A.J."/>
            <person name="Ladd B."/>
            <person name="Jarett J.K."/>
            <person name="Geller-Mcgrath D.E."/>
            <person name="Sieber C.M.K."/>
            <person name="Emerson J.B."/>
            <person name="Anantharaman K."/>
            <person name="Thomas B.C."/>
            <person name="Malmstrom R."/>
            <person name="Stieglmeier M."/>
            <person name="Klingl A."/>
            <person name="Woyke T."/>
            <person name="Ryan C.M."/>
            <person name="Banfield J.F."/>
        </authorList>
    </citation>
    <scope>NUCLEOTIDE SEQUENCE [LARGE SCALE GENOMIC DNA]</scope>
</reference>
<keyword evidence="7 9" id="KW-0811">Translocation</keyword>
<evidence type="ECO:0000256" key="1">
    <source>
        <dbReference type="ARBA" id="ARBA00004370"/>
    </source>
</evidence>
<dbReference type="GO" id="GO:0043952">
    <property type="term" value="P:protein transport by the Sec complex"/>
    <property type="evidence" value="ECO:0007669"/>
    <property type="project" value="UniProtKB-UniRule"/>
</dbReference>
<dbReference type="GO" id="GO:0008320">
    <property type="term" value="F:protein transmembrane transporter activity"/>
    <property type="evidence" value="ECO:0007669"/>
    <property type="project" value="UniProtKB-UniRule"/>
</dbReference>
<evidence type="ECO:0000256" key="2">
    <source>
        <dbReference type="ARBA" id="ARBA00022448"/>
    </source>
</evidence>
<name>A0A2M8ENP4_9BACT</name>